<evidence type="ECO:0000256" key="1">
    <source>
        <dbReference type="SAM" id="SignalP"/>
    </source>
</evidence>
<evidence type="ECO:0008006" key="4">
    <source>
        <dbReference type="Google" id="ProtNLM"/>
    </source>
</evidence>
<organism evidence="2 3">
    <name type="scientific">Lasiosphaeris hirsuta</name>
    <dbReference type="NCBI Taxonomy" id="260670"/>
    <lineage>
        <taxon>Eukaryota</taxon>
        <taxon>Fungi</taxon>
        <taxon>Dikarya</taxon>
        <taxon>Ascomycota</taxon>
        <taxon>Pezizomycotina</taxon>
        <taxon>Sordariomycetes</taxon>
        <taxon>Sordariomycetidae</taxon>
        <taxon>Sordariales</taxon>
        <taxon>Lasiosphaeriaceae</taxon>
        <taxon>Lasiosphaeris</taxon>
    </lineage>
</organism>
<name>A0AA40AYC0_9PEZI</name>
<sequence length="121" mass="13046">MSGVLLFFFVILDDGCRSSGAGEATPWLVSGSSTMPELCADAGRPLKMDVSIVQGRARAGTAISEYDVDLLHSSNAGDDRLLGKRTNRKIEPLMADKIIGRTTSNKTQARELTTRRFAATL</sequence>
<gene>
    <name evidence="2" type="ORF">B0H67DRAFT_640841</name>
</gene>
<dbReference type="Proteomes" id="UP001172102">
    <property type="component" value="Unassembled WGS sequence"/>
</dbReference>
<feature type="chain" id="PRO_5041329716" description="Secreted protein" evidence="1">
    <location>
        <begin position="19"/>
        <end position="121"/>
    </location>
</feature>
<evidence type="ECO:0000313" key="3">
    <source>
        <dbReference type="Proteomes" id="UP001172102"/>
    </source>
</evidence>
<accession>A0AA40AYC0</accession>
<dbReference type="AlphaFoldDB" id="A0AA40AYC0"/>
<evidence type="ECO:0000313" key="2">
    <source>
        <dbReference type="EMBL" id="KAK0724271.1"/>
    </source>
</evidence>
<feature type="signal peptide" evidence="1">
    <location>
        <begin position="1"/>
        <end position="18"/>
    </location>
</feature>
<protein>
    <recommendedName>
        <fullName evidence="4">Secreted protein</fullName>
    </recommendedName>
</protein>
<keyword evidence="3" id="KW-1185">Reference proteome</keyword>
<comment type="caution">
    <text evidence="2">The sequence shown here is derived from an EMBL/GenBank/DDBJ whole genome shotgun (WGS) entry which is preliminary data.</text>
</comment>
<reference evidence="2" key="1">
    <citation type="submission" date="2023-06" db="EMBL/GenBank/DDBJ databases">
        <title>Genome-scale phylogeny and comparative genomics of the fungal order Sordariales.</title>
        <authorList>
            <consortium name="Lawrence Berkeley National Laboratory"/>
            <person name="Hensen N."/>
            <person name="Bonometti L."/>
            <person name="Westerberg I."/>
            <person name="Brannstrom I.O."/>
            <person name="Guillou S."/>
            <person name="Cros-Aarteil S."/>
            <person name="Calhoun S."/>
            <person name="Haridas S."/>
            <person name="Kuo A."/>
            <person name="Mondo S."/>
            <person name="Pangilinan J."/>
            <person name="Riley R."/>
            <person name="Labutti K."/>
            <person name="Andreopoulos B."/>
            <person name="Lipzen A."/>
            <person name="Chen C."/>
            <person name="Yanf M."/>
            <person name="Daum C."/>
            <person name="Ng V."/>
            <person name="Clum A."/>
            <person name="Steindorff A."/>
            <person name="Ohm R."/>
            <person name="Martin F."/>
            <person name="Silar P."/>
            <person name="Natvig D."/>
            <person name="Lalanne C."/>
            <person name="Gautier V."/>
            <person name="Ament-Velasquez S.L."/>
            <person name="Kruys A."/>
            <person name="Hutchinson M.I."/>
            <person name="Powell A.J."/>
            <person name="Barry K."/>
            <person name="Miller A.N."/>
            <person name="Grigoriev I.V."/>
            <person name="Debuchy R."/>
            <person name="Gladieux P."/>
            <person name="Thoren M.H."/>
            <person name="Johannesson H."/>
        </authorList>
    </citation>
    <scope>NUCLEOTIDE SEQUENCE</scope>
    <source>
        <strain evidence="2">SMH4607-1</strain>
    </source>
</reference>
<dbReference type="EMBL" id="JAUKUA010000002">
    <property type="protein sequence ID" value="KAK0724271.1"/>
    <property type="molecule type" value="Genomic_DNA"/>
</dbReference>
<proteinExistence type="predicted"/>
<keyword evidence="1" id="KW-0732">Signal</keyword>